<dbReference type="PANTHER" id="PTHR30346:SF0">
    <property type="entry name" value="HCA OPERON TRANSCRIPTIONAL ACTIVATOR HCAR"/>
    <property type="match status" value="1"/>
</dbReference>
<protein>
    <submittedName>
        <fullName evidence="6">LysR family transcriptional regulator</fullName>
    </submittedName>
</protein>
<evidence type="ECO:0000256" key="2">
    <source>
        <dbReference type="ARBA" id="ARBA00023015"/>
    </source>
</evidence>
<evidence type="ECO:0000313" key="7">
    <source>
        <dbReference type="Proteomes" id="UP000647424"/>
    </source>
</evidence>
<dbReference type="PRINTS" id="PR00039">
    <property type="entry name" value="HTHLYSR"/>
</dbReference>
<evidence type="ECO:0000256" key="1">
    <source>
        <dbReference type="ARBA" id="ARBA00009437"/>
    </source>
</evidence>
<dbReference type="PANTHER" id="PTHR30346">
    <property type="entry name" value="TRANSCRIPTIONAL DUAL REGULATOR HCAR-RELATED"/>
    <property type="match status" value="1"/>
</dbReference>
<evidence type="ECO:0000259" key="5">
    <source>
        <dbReference type="PROSITE" id="PS50931"/>
    </source>
</evidence>
<dbReference type="SUPFAM" id="SSF46785">
    <property type="entry name" value="Winged helix' DNA-binding domain"/>
    <property type="match status" value="1"/>
</dbReference>
<dbReference type="Gene3D" id="1.10.10.10">
    <property type="entry name" value="Winged helix-like DNA-binding domain superfamily/Winged helix DNA-binding domain"/>
    <property type="match status" value="1"/>
</dbReference>
<dbReference type="FunFam" id="1.10.10.10:FF:000001">
    <property type="entry name" value="LysR family transcriptional regulator"/>
    <property type="match status" value="1"/>
</dbReference>
<dbReference type="InterPro" id="IPR000847">
    <property type="entry name" value="LysR_HTH_N"/>
</dbReference>
<dbReference type="SUPFAM" id="SSF53850">
    <property type="entry name" value="Periplasmic binding protein-like II"/>
    <property type="match status" value="1"/>
</dbReference>
<dbReference type="Gene3D" id="3.40.190.10">
    <property type="entry name" value="Periplasmic binding protein-like II"/>
    <property type="match status" value="2"/>
</dbReference>
<dbReference type="GO" id="GO:0032993">
    <property type="term" value="C:protein-DNA complex"/>
    <property type="evidence" value="ECO:0007669"/>
    <property type="project" value="TreeGrafter"/>
</dbReference>
<dbReference type="AlphaFoldDB" id="A0A927IKI4"/>
<dbReference type="Proteomes" id="UP000647424">
    <property type="component" value="Unassembled WGS sequence"/>
</dbReference>
<keyword evidence="3" id="KW-0238">DNA-binding</keyword>
<dbReference type="InterPro" id="IPR036390">
    <property type="entry name" value="WH_DNA-bd_sf"/>
</dbReference>
<dbReference type="GO" id="GO:0003677">
    <property type="term" value="F:DNA binding"/>
    <property type="evidence" value="ECO:0007669"/>
    <property type="project" value="UniProtKB-KW"/>
</dbReference>
<name>A0A927IKI4_9BURK</name>
<keyword evidence="2" id="KW-0805">Transcription regulation</keyword>
<reference evidence="6" key="1">
    <citation type="submission" date="2020-09" db="EMBL/GenBank/DDBJ databases">
        <title>Genome seq and assembly of Limnohabitants sp.</title>
        <authorList>
            <person name="Chhetri G."/>
        </authorList>
    </citation>
    <scope>NUCLEOTIDE SEQUENCE</scope>
    <source>
        <strain evidence="6">JUR4</strain>
    </source>
</reference>
<proteinExistence type="inferred from homology"/>
<dbReference type="Pfam" id="PF03466">
    <property type="entry name" value="LysR_substrate"/>
    <property type="match status" value="1"/>
</dbReference>
<dbReference type="InterPro" id="IPR036388">
    <property type="entry name" value="WH-like_DNA-bd_sf"/>
</dbReference>
<keyword evidence="7" id="KW-1185">Reference proteome</keyword>
<dbReference type="GO" id="GO:0003700">
    <property type="term" value="F:DNA-binding transcription factor activity"/>
    <property type="evidence" value="ECO:0007669"/>
    <property type="project" value="InterPro"/>
</dbReference>
<feature type="domain" description="HTH lysR-type" evidence="5">
    <location>
        <begin position="1"/>
        <end position="58"/>
    </location>
</feature>
<evidence type="ECO:0000313" key="6">
    <source>
        <dbReference type="EMBL" id="MBD8049145.1"/>
    </source>
</evidence>
<organism evidence="6 7">
    <name type="scientific">Limnohabitans radicicola</name>
    <dbReference type="NCBI Taxonomy" id="2771427"/>
    <lineage>
        <taxon>Bacteria</taxon>
        <taxon>Pseudomonadati</taxon>
        <taxon>Pseudomonadota</taxon>
        <taxon>Betaproteobacteria</taxon>
        <taxon>Burkholderiales</taxon>
        <taxon>Comamonadaceae</taxon>
        <taxon>Limnohabitans</taxon>
    </lineage>
</organism>
<sequence>MEFRHLRYFLALAEELHFGRAAQRLSISQPPLSLNIQQLEASVGAQLFTRNSRGVQLTAAGQAFVPAARALLAQASDAAREAREVAEGQSGELHIGFAGTMLYCGLPQLLSRFQASHPRLKLVLLELSSSEQLSELVRDRLDVGFVHTPRVPPGFDQVLVVSQPLVACLPQSHPLARADVVGLDQLRGEALVVVSRTVSPDYHARILSECEQAGWLPPAVHELRHWLSVVSLVSQGQGVALVPQALQQSALAGVAFVPLAQADVRYDTRCLWRSGRDQMALKDFVQAVSADFAPAG</sequence>
<dbReference type="Pfam" id="PF00126">
    <property type="entry name" value="HTH_1"/>
    <property type="match status" value="1"/>
</dbReference>
<dbReference type="PROSITE" id="PS50931">
    <property type="entry name" value="HTH_LYSR"/>
    <property type="match status" value="1"/>
</dbReference>
<dbReference type="EMBL" id="JACYFT010000001">
    <property type="protein sequence ID" value="MBD8049145.1"/>
    <property type="molecule type" value="Genomic_DNA"/>
</dbReference>
<gene>
    <name evidence="6" type="ORF">IC609_01210</name>
</gene>
<evidence type="ECO:0000256" key="3">
    <source>
        <dbReference type="ARBA" id="ARBA00023125"/>
    </source>
</evidence>
<comment type="similarity">
    <text evidence="1">Belongs to the LysR transcriptional regulatory family.</text>
</comment>
<accession>A0A927IKI4</accession>
<evidence type="ECO:0000256" key="4">
    <source>
        <dbReference type="ARBA" id="ARBA00023163"/>
    </source>
</evidence>
<comment type="caution">
    <text evidence="6">The sequence shown here is derived from an EMBL/GenBank/DDBJ whole genome shotgun (WGS) entry which is preliminary data.</text>
</comment>
<keyword evidence="4" id="KW-0804">Transcription</keyword>
<dbReference type="InterPro" id="IPR005119">
    <property type="entry name" value="LysR_subst-bd"/>
</dbReference>
<dbReference type="RefSeq" id="WP_191817636.1">
    <property type="nucleotide sequence ID" value="NZ_JACYFT010000001.1"/>
</dbReference>